<feature type="region of interest" description="Disordered" evidence="1">
    <location>
        <begin position="1"/>
        <end position="55"/>
    </location>
</feature>
<feature type="region of interest" description="Disordered" evidence="1">
    <location>
        <begin position="169"/>
        <end position="245"/>
    </location>
</feature>
<comment type="caution">
    <text evidence="2">The sequence shown here is derived from an EMBL/GenBank/DDBJ whole genome shotgun (WGS) entry which is preliminary data.</text>
</comment>
<protein>
    <submittedName>
        <fullName evidence="2">Uncharacterized protein</fullName>
    </submittedName>
</protein>
<reference evidence="2 3" key="1">
    <citation type="submission" date="2020-06" db="EMBL/GenBank/DDBJ databases">
        <title>Transcriptomic and genomic resources for Thalictrum thalictroides and T. hernandezii: Facilitating candidate gene discovery in an emerging model plant lineage.</title>
        <authorList>
            <person name="Arias T."/>
            <person name="Riano-Pachon D.M."/>
            <person name="Di Stilio V.S."/>
        </authorList>
    </citation>
    <scope>NUCLEOTIDE SEQUENCE [LARGE SCALE GENOMIC DNA]</scope>
    <source>
        <strain evidence="3">cv. WT478/WT964</strain>
        <tissue evidence="2">Leaves</tissue>
    </source>
</reference>
<dbReference type="AlphaFoldDB" id="A0A7J6XGN0"/>
<feature type="compositionally biased region" description="Polar residues" evidence="1">
    <location>
        <begin position="10"/>
        <end position="23"/>
    </location>
</feature>
<evidence type="ECO:0000313" key="3">
    <source>
        <dbReference type="Proteomes" id="UP000554482"/>
    </source>
</evidence>
<proteinExistence type="predicted"/>
<gene>
    <name evidence="2" type="ORF">FRX31_002145</name>
</gene>
<sequence>MQSVGDGKPNLTQIRVSGSNTNTKGKRSSLENQVQHGNRSDAVNSNSIGNLSEDEEEDAILEAEIIRKYGERSLEKLRRSKARFSNPNLDYNTVSQQNMEAVIKEKPFNEQHESSESGEKELGFPIQEVDVVKNNEGETQPEKENKHVNDGKTWACILGRKEMSGDDSVAITAKGGEAKDNTGSTKLKQPESIRVGEGTRVELRIKPGTDLPEGSHTEGRKKPGSGTKHQVAASTSTLNNKKVTR</sequence>
<keyword evidence="3" id="KW-1185">Reference proteome</keyword>
<name>A0A7J6XGN0_THATH</name>
<organism evidence="2 3">
    <name type="scientific">Thalictrum thalictroides</name>
    <name type="common">Rue-anemone</name>
    <name type="synonym">Anemone thalictroides</name>
    <dbReference type="NCBI Taxonomy" id="46969"/>
    <lineage>
        <taxon>Eukaryota</taxon>
        <taxon>Viridiplantae</taxon>
        <taxon>Streptophyta</taxon>
        <taxon>Embryophyta</taxon>
        <taxon>Tracheophyta</taxon>
        <taxon>Spermatophyta</taxon>
        <taxon>Magnoliopsida</taxon>
        <taxon>Ranunculales</taxon>
        <taxon>Ranunculaceae</taxon>
        <taxon>Thalictroideae</taxon>
        <taxon>Thalictrum</taxon>
    </lineage>
</organism>
<dbReference type="Proteomes" id="UP000554482">
    <property type="component" value="Unassembled WGS sequence"/>
</dbReference>
<feature type="region of interest" description="Disordered" evidence="1">
    <location>
        <begin position="105"/>
        <end position="148"/>
    </location>
</feature>
<accession>A0A7J6XGN0</accession>
<evidence type="ECO:0000256" key="1">
    <source>
        <dbReference type="SAM" id="MobiDB-lite"/>
    </source>
</evidence>
<feature type="compositionally biased region" description="Polar residues" evidence="1">
    <location>
        <begin position="232"/>
        <end position="245"/>
    </location>
</feature>
<feature type="compositionally biased region" description="Basic and acidic residues" evidence="1">
    <location>
        <begin position="130"/>
        <end position="148"/>
    </location>
</feature>
<dbReference type="EMBL" id="JABWDY010000227">
    <property type="protein sequence ID" value="KAF5208268.1"/>
    <property type="molecule type" value="Genomic_DNA"/>
</dbReference>
<evidence type="ECO:0000313" key="2">
    <source>
        <dbReference type="EMBL" id="KAF5208268.1"/>
    </source>
</evidence>
<feature type="compositionally biased region" description="Polar residues" evidence="1">
    <location>
        <begin position="30"/>
        <end position="50"/>
    </location>
</feature>
<feature type="compositionally biased region" description="Basic and acidic residues" evidence="1">
    <location>
        <begin position="197"/>
        <end position="221"/>
    </location>
</feature>
<feature type="compositionally biased region" description="Basic and acidic residues" evidence="1">
    <location>
        <begin position="105"/>
        <end position="122"/>
    </location>
</feature>